<dbReference type="AlphaFoldDB" id="A0A0E9LX15"/>
<dbReference type="InterPro" id="IPR005181">
    <property type="entry name" value="SASA"/>
</dbReference>
<gene>
    <name evidence="4" type="ORF">JCM15548_11886</name>
</gene>
<dbReference type="InterPro" id="IPR039329">
    <property type="entry name" value="SIAE"/>
</dbReference>
<dbReference type="STRING" id="1236989.JCM15548_11886"/>
<evidence type="ECO:0000313" key="4">
    <source>
        <dbReference type="EMBL" id="GAO29671.1"/>
    </source>
</evidence>
<dbReference type="Gene3D" id="3.40.50.1110">
    <property type="entry name" value="SGNH hydrolase"/>
    <property type="match status" value="2"/>
</dbReference>
<evidence type="ECO:0000259" key="3">
    <source>
        <dbReference type="Pfam" id="PF03629"/>
    </source>
</evidence>
<dbReference type="Proteomes" id="UP000032900">
    <property type="component" value="Unassembled WGS sequence"/>
</dbReference>
<dbReference type="GO" id="GO:0001681">
    <property type="term" value="F:sialate O-acetylesterase activity"/>
    <property type="evidence" value="ECO:0007669"/>
    <property type="project" value="InterPro"/>
</dbReference>
<evidence type="ECO:0000313" key="5">
    <source>
        <dbReference type="Proteomes" id="UP000032900"/>
    </source>
</evidence>
<dbReference type="SUPFAM" id="SSF49785">
    <property type="entry name" value="Galactose-binding domain-like"/>
    <property type="match status" value="1"/>
</dbReference>
<feature type="domain" description="Sialate O-acetylesterase" evidence="3">
    <location>
        <begin position="451"/>
        <end position="565"/>
    </location>
</feature>
<keyword evidence="1" id="KW-0378">Hydrolase</keyword>
<dbReference type="Pfam" id="PF03629">
    <property type="entry name" value="SASA"/>
    <property type="match status" value="1"/>
</dbReference>
<sequence length="682" mass="75129">MQLSNFIKTALLVMTTLLLSACAKDAQLSLPALFTDNMVLQQNSQAAIWGKASPGTEVTVSGDWGASASATAADDSTWLLNLTTAKAGGPYVLTVSARQSSITINNVLLGEVWLGSGQSNMEMPLTGWPPNDLIMDSEATINASENPDIRMFTVVRNTSALPLEDVTGNWQMASPETSGRFSATAYFFARKLHRELNVPIGIIHSSWGGTPAEAWVSGQMLAIDKDYSSIIEQIKELGPQAELYNEWLNQHESTLISIKDNKDPLIGIDIFDEYCTNPSTSTEEWPVMSIPGTFEESEIGAFDGAVWLRREVKIPAEWEGRNLVLNLGPIDDRDVTYFNGIQVGATEEDGFWQMERRYTIASEWVNAGRAVIAVRVIDTQGGGGFGGQSEDLTIAPENQPEAAIHLAGDWPYMVVGELRGNRLYLLNPEDNDFADRPSLSLALTAHTPSVLYNAMIAPLTPYTLKGAIWYQGESNVGRAHQYMRLKSMLVTDWRNQFENPDLSFYYVQLAPWHYNDLDGHASAHLREAQRRMMDLPNTGMISTLDIGNVDNIHPANKTDVGERLALWALAHDYQMEVPFSGPVPAEKETQGNALHLSFRHTEDALIINEEVPNQFEIAEEDGVFHPAQTEIKGDTLILSSPQVSEPVNARYAYKNGSEASLFNSAGLLAPSFSTENEIAESH</sequence>
<dbReference type="SUPFAM" id="SSF52266">
    <property type="entry name" value="SGNH hydrolase"/>
    <property type="match status" value="1"/>
</dbReference>
<dbReference type="InterPro" id="IPR008979">
    <property type="entry name" value="Galactose-bd-like_sf"/>
</dbReference>
<dbReference type="Gene3D" id="2.60.120.260">
    <property type="entry name" value="Galactose-binding domain-like"/>
    <property type="match status" value="1"/>
</dbReference>
<keyword evidence="5" id="KW-1185">Reference proteome</keyword>
<proteinExistence type="predicted"/>
<comment type="caution">
    <text evidence="4">The sequence shown here is derived from an EMBL/GenBank/DDBJ whole genome shotgun (WGS) entry which is preliminary data.</text>
</comment>
<reference evidence="4 5" key="1">
    <citation type="journal article" date="2015" name="Microbes Environ.">
        <title>Distribution and evolution of nitrogen fixation genes in the phylum bacteroidetes.</title>
        <authorList>
            <person name="Inoue J."/>
            <person name="Oshima K."/>
            <person name="Suda W."/>
            <person name="Sakamoto M."/>
            <person name="Iino T."/>
            <person name="Noda S."/>
            <person name="Hongoh Y."/>
            <person name="Hattori M."/>
            <person name="Ohkuma M."/>
        </authorList>
    </citation>
    <scope>NUCLEOTIDE SEQUENCE [LARGE SCALE GENOMIC DNA]</scope>
    <source>
        <strain evidence="4">JCM 15548</strain>
    </source>
</reference>
<name>A0A0E9LX15_9BACT</name>
<dbReference type="PANTHER" id="PTHR22901">
    <property type="entry name" value="SIALATE O-ACETYLESTERASE"/>
    <property type="match status" value="1"/>
</dbReference>
<keyword evidence="2" id="KW-0732">Signal</keyword>
<feature type="signal peptide" evidence="2">
    <location>
        <begin position="1"/>
        <end position="23"/>
    </location>
</feature>
<dbReference type="GO" id="GO:0005975">
    <property type="term" value="P:carbohydrate metabolic process"/>
    <property type="evidence" value="ECO:0007669"/>
    <property type="project" value="TreeGrafter"/>
</dbReference>
<accession>A0A0E9LX15</accession>
<evidence type="ECO:0000256" key="1">
    <source>
        <dbReference type="ARBA" id="ARBA00022801"/>
    </source>
</evidence>
<dbReference type="InterPro" id="IPR036514">
    <property type="entry name" value="SGNH_hydro_sf"/>
</dbReference>
<dbReference type="OrthoDB" id="9816001at2"/>
<feature type="chain" id="PRO_5002428700" evidence="2">
    <location>
        <begin position="24"/>
        <end position="682"/>
    </location>
</feature>
<evidence type="ECO:0000256" key="2">
    <source>
        <dbReference type="SAM" id="SignalP"/>
    </source>
</evidence>
<dbReference type="RefSeq" id="WP_062124123.1">
    <property type="nucleotide sequence ID" value="NZ_BAZW01000011.1"/>
</dbReference>
<organism evidence="4 5">
    <name type="scientific">Geofilum rubicundum JCM 15548</name>
    <dbReference type="NCBI Taxonomy" id="1236989"/>
    <lineage>
        <taxon>Bacteria</taxon>
        <taxon>Pseudomonadati</taxon>
        <taxon>Bacteroidota</taxon>
        <taxon>Bacteroidia</taxon>
        <taxon>Marinilabiliales</taxon>
        <taxon>Marinilabiliaceae</taxon>
        <taxon>Geofilum</taxon>
    </lineage>
</organism>
<protein>
    <submittedName>
        <fullName evidence="4">Sialic acid-specific 9-O-acetylesterase</fullName>
    </submittedName>
</protein>
<dbReference type="PANTHER" id="PTHR22901:SF0">
    <property type="entry name" value="SIALATE O-ACETYLESTERASE"/>
    <property type="match status" value="1"/>
</dbReference>
<dbReference type="EMBL" id="BAZW01000011">
    <property type="protein sequence ID" value="GAO29671.1"/>
    <property type="molecule type" value="Genomic_DNA"/>
</dbReference>